<accession>A0A6N9T3A8</accession>
<sequence length="108" mass="11136">MIWKIAGLAAALGASMLPQTSSVLAQDYGSRADRPGIILSNRERRVAYPVRLPDGRVVQRAGSGGIPWLFGLGDVYGQPSAAPLVNGATPSVLASTPSGGIVPGQEPR</sequence>
<evidence type="ECO:0000256" key="1">
    <source>
        <dbReference type="SAM" id="SignalP"/>
    </source>
</evidence>
<reference evidence="2 3" key="1">
    <citation type="submission" date="2020-01" db="EMBL/GenBank/DDBJ databases">
        <title>Jiella pacifica sp. nov.</title>
        <authorList>
            <person name="Xue Z."/>
            <person name="Zhu S."/>
            <person name="Chen J."/>
            <person name="Yang J."/>
        </authorList>
    </citation>
    <scope>NUCLEOTIDE SEQUENCE [LARGE SCALE GENOMIC DNA]</scope>
    <source>
        <strain evidence="2 3">40Bstr34</strain>
    </source>
</reference>
<evidence type="ECO:0000313" key="2">
    <source>
        <dbReference type="EMBL" id="NDW05721.1"/>
    </source>
</evidence>
<feature type="chain" id="PRO_5026825082" evidence="1">
    <location>
        <begin position="26"/>
        <end position="108"/>
    </location>
</feature>
<protein>
    <submittedName>
        <fullName evidence="2">Uncharacterized protein</fullName>
    </submittedName>
</protein>
<dbReference type="RefSeq" id="WP_163463980.1">
    <property type="nucleotide sequence ID" value="NZ_JAAAMG010000012.1"/>
</dbReference>
<dbReference type="AlphaFoldDB" id="A0A6N9T3A8"/>
<feature type="signal peptide" evidence="1">
    <location>
        <begin position="1"/>
        <end position="25"/>
    </location>
</feature>
<organism evidence="2 3">
    <name type="scientific">Jiella pacifica</name>
    <dbReference type="NCBI Taxonomy" id="2696469"/>
    <lineage>
        <taxon>Bacteria</taxon>
        <taxon>Pseudomonadati</taxon>
        <taxon>Pseudomonadota</taxon>
        <taxon>Alphaproteobacteria</taxon>
        <taxon>Hyphomicrobiales</taxon>
        <taxon>Aurantimonadaceae</taxon>
        <taxon>Jiella</taxon>
    </lineage>
</organism>
<dbReference type="Proteomes" id="UP000469011">
    <property type="component" value="Unassembled WGS sequence"/>
</dbReference>
<dbReference type="EMBL" id="JAAAMG010000012">
    <property type="protein sequence ID" value="NDW05721.1"/>
    <property type="molecule type" value="Genomic_DNA"/>
</dbReference>
<keyword evidence="1" id="KW-0732">Signal</keyword>
<keyword evidence="3" id="KW-1185">Reference proteome</keyword>
<proteinExistence type="predicted"/>
<name>A0A6N9T3A8_9HYPH</name>
<gene>
    <name evidence="2" type="ORF">GTK09_14950</name>
</gene>
<evidence type="ECO:0000313" key="3">
    <source>
        <dbReference type="Proteomes" id="UP000469011"/>
    </source>
</evidence>
<comment type="caution">
    <text evidence="2">The sequence shown here is derived from an EMBL/GenBank/DDBJ whole genome shotgun (WGS) entry which is preliminary data.</text>
</comment>